<dbReference type="EMBL" id="ASPP01039555">
    <property type="protein sequence ID" value="ETO00965.1"/>
    <property type="molecule type" value="Genomic_DNA"/>
</dbReference>
<accession>X6LJS7</accession>
<sequence length="363" mass="43014">DLSIDNNIKICKKMTKPIWDDRPIYCKHICEFRIKQNICELTKELANQRSKMEKKLTQYGKCNIINICKLFKKRKKFELKNKELSYELEKERSNVTLELIQTDVKKRLKKQTEDAEIDSISDNVAQIHISKNKEQILQNKTTINSLFFILRCIFLLAFKIFQRKNKVLFDCLIDVLLCLVSDWMFKVISSQSKMTSSFFVNILITSSLNSYFTLPFSTCHKLRKSNYSFSFISKTFSVKSIEQFQNKNMYKNWNYNNMVANLELFYDLLKNINNKTTQKTNGRNSSQLSLISKNVIDKYMVEQEKCIESEMWKGQIMVGRKEKCTEDEEKDRRKVEKETHIHKGVISRTSTRWKTVHAQKITK</sequence>
<comment type="caution">
    <text evidence="1">The sequence shown here is derived from an EMBL/GenBank/DDBJ whole genome shotgun (WGS) entry which is preliminary data.</text>
</comment>
<proteinExistence type="predicted"/>
<protein>
    <submittedName>
        <fullName evidence="1">Uncharacterized protein</fullName>
    </submittedName>
</protein>
<evidence type="ECO:0000313" key="2">
    <source>
        <dbReference type="Proteomes" id="UP000023152"/>
    </source>
</evidence>
<gene>
    <name evidence="1" type="ORF">RFI_36475</name>
</gene>
<reference evidence="1 2" key="1">
    <citation type="journal article" date="2013" name="Curr. Biol.">
        <title>The Genome of the Foraminiferan Reticulomyxa filosa.</title>
        <authorList>
            <person name="Glockner G."/>
            <person name="Hulsmann N."/>
            <person name="Schleicher M."/>
            <person name="Noegel A.A."/>
            <person name="Eichinger L."/>
            <person name="Gallinger C."/>
            <person name="Pawlowski J."/>
            <person name="Sierra R."/>
            <person name="Euteneuer U."/>
            <person name="Pillet L."/>
            <person name="Moustafa A."/>
            <person name="Platzer M."/>
            <person name="Groth M."/>
            <person name="Szafranski K."/>
            <person name="Schliwa M."/>
        </authorList>
    </citation>
    <scope>NUCLEOTIDE SEQUENCE [LARGE SCALE GENOMIC DNA]</scope>
</reference>
<name>X6LJS7_RETFI</name>
<organism evidence="1 2">
    <name type="scientific">Reticulomyxa filosa</name>
    <dbReference type="NCBI Taxonomy" id="46433"/>
    <lineage>
        <taxon>Eukaryota</taxon>
        <taxon>Sar</taxon>
        <taxon>Rhizaria</taxon>
        <taxon>Retaria</taxon>
        <taxon>Foraminifera</taxon>
        <taxon>Monothalamids</taxon>
        <taxon>Reticulomyxidae</taxon>
        <taxon>Reticulomyxa</taxon>
    </lineage>
</organism>
<dbReference type="AlphaFoldDB" id="X6LJS7"/>
<dbReference type="Proteomes" id="UP000023152">
    <property type="component" value="Unassembled WGS sequence"/>
</dbReference>
<keyword evidence="2" id="KW-1185">Reference proteome</keyword>
<feature type="non-terminal residue" evidence="1">
    <location>
        <position position="1"/>
    </location>
</feature>
<evidence type="ECO:0000313" key="1">
    <source>
        <dbReference type="EMBL" id="ETO00965.1"/>
    </source>
</evidence>